<dbReference type="InterPro" id="IPR036640">
    <property type="entry name" value="ABC1_TM_sf"/>
</dbReference>
<dbReference type="GO" id="GO:0016020">
    <property type="term" value="C:membrane"/>
    <property type="evidence" value="ECO:0007669"/>
    <property type="project" value="UniProtKB-SubCell"/>
</dbReference>
<keyword evidence="4 10" id="KW-0812">Transmembrane</keyword>
<dbReference type="PROSITE" id="PS00211">
    <property type="entry name" value="ABC_TRANSPORTER_1"/>
    <property type="match status" value="2"/>
</dbReference>
<dbReference type="PROSITE" id="PS50893">
    <property type="entry name" value="ABC_TRANSPORTER_2"/>
    <property type="match status" value="2"/>
</dbReference>
<name>A0A9N8HUI0_9STRA</name>
<evidence type="ECO:0000256" key="1">
    <source>
        <dbReference type="ARBA" id="ARBA00004141"/>
    </source>
</evidence>
<dbReference type="InterPro" id="IPR011527">
    <property type="entry name" value="ABC1_TM_dom"/>
</dbReference>
<evidence type="ECO:0000256" key="8">
    <source>
        <dbReference type="ARBA" id="ARBA00023136"/>
    </source>
</evidence>
<evidence type="ECO:0000256" key="3">
    <source>
        <dbReference type="ARBA" id="ARBA00022448"/>
    </source>
</evidence>
<dbReference type="SUPFAM" id="SSF52540">
    <property type="entry name" value="P-loop containing nucleoside triphosphate hydrolases"/>
    <property type="match status" value="2"/>
</dbReference>
<evidence type="ECO:0000313" key="14">
    <source>
        <dbReference type="Proteomes" id="UP001153069"/>
    </source>
</evidence>
<dbReference type="OrthoDB" id="6500128at2759"/>
<evidence type="ECO:0000256" key="6">
    <source>
        <dbReference type="ARBA" id="ARBA00022840"/>
    </source>
</evidence>
<comment type="caution">
    <text evidence="13">The sequence shown here is derived from an EMBL/GenBank/DDBJ whole genome shotgun (WGS) entry which is preliminary data.</text>
</comment>
<feature type="transmembrane region" description="Helical" evidence="10">
    <location>
        <begin position="823"/>
        <end position="841"/>
    </location>
</feature>
<feature type="transmembrane region" description="Helical" evidence="10">
    <location>
        <begin position="369"/>
        <end position="389"/>
    </location>
</feature>
<sequence>MCLENRATPIVTSKKHDESLQWPEEATSLSLSCLCQAWNNWTYAYMNLVLSKGASALQESSGLSQEDLFSVPREMQSDRLVELFEHHSTTNNNDTKRQRYPSIYKTLWKIAAPTFGPAGLCELLVVACQTGLPLLVRQLLHILETHPSAQIIGQGLPYALALFAVSILNALANHRHRHLAMKTGVALRAALVNVLYQHILQLSPAGKQGVSAGQVTNLVAVETQKVFEVTQDGHLLWALPLSIALVSIFLYWTLGPATLVGIAVLVLFVPLIQHVTARMFQVRHQRTKLVDARVELISTMLQGMQVTKLNSYEHNYHTRIHNVRDQELTLLRSEMMIWATTLLFQISSPVLATGITFATYVLLDEQKHILTAADTFTVLLLFSALRFPINFAGRLMGKAAQAMSALERIEAFLNRPIQEQKKDPDTNAEDCNSDYKKEEDPTIIPLTLSKVSFGVGGRIQQKVQDDQATTYEFTVSEFDFRIAKGQVLAVCGPVGSGKSTLVDGILGEAELLLADGGKLIQHGKLSYVPQTPFIINRTVRENVLFGLPFDPERYNAVLDACCLRPDLERLGDAGDMTEIGERGVTLSGGQKQRVSLARAAYANASLIILDDPFSALDAGTGKQVFERLISGPGALLKDTAVLLVTHAAHFITHPAIDQILLIVDGGNQFCGCWDELGSFHSKDDNVNRAVEHIKSSVRGGEDEGGSGEDLDSELTKGQNKDQQHSATEHENEKTKSGRLIQAEKREYGISSLSTWMLWFRRAGGMCFFVTQVLLFAVDKLLYVAVEWFLAKWTEGAVEPVTIFNMEFPAQIDGLSAQAQYLKVYAILILLFVLAAFFRAEWGAIGGVRAAKNVFYTMLSSVLKAPMSYFETVPMGRILNRFTFDTDVNDVTLSQVMSMFMLSCSWYVTGVALQIAILPWTALAIVPVSVMYWVLMLYYRKSGPDLQRIEAMGGREDGDAGESGCFGFIGLGCMLERCIEARGWTGGAAYHVVFKLHHYLNFLVDTFAEAEAAITAIERVDAMASLPSEKPMETDAEHQPPSSWPTQGLLEFNNVNLRYREGLPLVLKNLSFKLPAGKSCGVVGRTGAGKSSITVALFRLVEIESGQVLLDGVDLCQLGLSDVRGRGMSIIPQDPFLAGATLRESLDPFQLHTDAEILEALQSVRLGASNAEDGKQLLSSQLEEGGSNYSVGERQLLNLARALLSQPKLLALDEATASIDGETDAFIQKMLRTRFPNTTLITIAHRLETIMDYDLCLVMDAGQAVEFGAPAELLDIRGGVLAELVDATGAESSEALRGLAKEAQLAKTQVTS</sequence>
<dbReference type="SUPFAM" id="SSF90123">
    <property type="entry name" value="ABC transporter transmembrane region"/>
    <property type="match status" value="2"/>
</dbReference>
<feature type="region of interest" description="Disordered" evidence="9">
    <location>
        <begin position="693"/>
        <end position="737"/>
    </location>
</feature>
<keyword evidence="6" id="KW-0067">ATP-binding</keyword>
<keyword evidence="5" id="KW-0547">Nucleotide-binding</keyword>
<dbReference type="GO" id="GO:0016887">
    <property type="term" value="F:ATP hydrolysis activity"/>
    <property type="evidence" value="ECO:0007669"/>
    <property type="project" value="InterPro"/>
</dbReference>
<dbReference type="Pfam" id="PF00664">
    <property type="entry name" value="ABC_membrane"/>
    <property type="match status" value="2"/>
</dbReference>
<dbReference type="InterPro" id="IPR017871">
    <property type="entry name" value="ABC_transporter-like_CS"/>
</dbReference>
<dbReference type="InterPro" id="IPR050173">
    <property type="entry name" value="ABC_transporter_C-like"/>
</dbReference>
<feature type="domain" description="ABC transporter" evidence="11">
    <location>
        <begin position="446"/>
        <end position="689"/>
    </location>
</feature>
<dbReference type="SMART" id="SM00382">
    <property type="entry name" value="AAA"/>
    <property type="match status" value="2"/>
</dbReference>
<evidence type="ECO:0000256" key="9">
    <source>
        <dbReference type="SAM" id="MobiDB-lite"/>
    </source>
</evidence>
<dbReference type="GO" id="GO:0005524">
    <property type="term" value="F:ATP binding"/>
    <property type="evidence" value="ECO:0007669"/>
    <property type="project" value="UniProtKB-KW"/>
</dbReference>
<dbReference type="GO" id="GO:0140359">
    <property type="term" value="F:ABC-type transporter activity"/>
    <property type="evidence" value="ECO:0007669"/>
    <property type="project" value="InterPro"/>
</dbReference>
<dbReference type="Gene3D" id="1.20.1560.10">
    <property type="entry name" value="ABC transporter type 1, transmembrane domain"/>
    <property type="match status" value="2"/>
</dbReference>
<dbReference type="CDD" id="cd03250">
    <property type="entry name" value="ABCC_MRP_domain1"/>
    <property type="match status" value="1"/>
</dbReference>
<feature type="domain" description="ABC transporter" evidence="11">
    <location>
        <begin position="1049"/>
        <end position="1285"/>
    </location>
</feature>
<feature type="domain" description="ABC transmembrane type-1" evidence="12">
    <location>
        <begin position="118"/>
        <end position="401"/>
    </location>
</feature>
<dbReference type="Gene3D" id="3.40.50.300">
    <property type="entry name" value="P-loop containing nucleotide triphosphate hydrolases"/>
    <property type="match status" value="2"/>
</dbReference>
<evidence type="ECO:0000259" key="12">
    <source>
        <dbReference type="PROSITE" id="PS50929"/>
    </source>
</evidence>
<dbReference type="FunFam" id="3.40.50.300:FF:000838">
    <property type="entry name" value="ABC multidrug transporter (Eurofung)"/>
    <property type="match status" value="1"/>
</dbReference>
<dbReference type="EMBL" id="CAICTM010001657">
    <property type="protein sequence ID" value="CAB9525310.1"/>
    <property type="molecule type" value="Genomic_DNA"/>
</dbReference>
<keyword evidence="3" id="KW-0813">Transport</keyword>
<dbReference type="InterPro" id="IPR044746">
    <property type="entry name" value="ABCC_6TM_D1"/>
</dbReference>
<dbReference type="InterPro" id="IPR027417">
    <property type="entry name" value="P-loop_NTPase"/>
</dbReference>
<feature type="transmembrane region" description="Helical" evidence="10">
    <location>
        <begin position="260"/>
        <end position="280"/>
    </location>
</feature>
<dbReference type="Pfam" id="PF00005">
    <property type="entry name" value="ABC_tran"/>
    <property type="match status" value="2"/>
</dbReference>
<dbReference type="PROSITE" id="PS50929">
    <property type="entry name" value="ABC_TM1F"/>
    <property type="match status" value="2"/>
</dbReference>
<evidence type="ECO:0000256" key="4">
    <source>
        <dbReference type="ARBA" id="ARBA00022692"/>
    </source>
</evidence>
<dbReference type="InterPro" id="IPR003593">
    <property type="entry name" value="AAA+_ATPase"/>
</dbReference>
<dbReference type="PANTHER" id="PTHR24223:SF456">
    <property type="entry name" value="MULTIDRUG RESISTANCE-ASSOCIATED PROTEIN LETHAL(2)03659"/>
    <property type="match status" value="1"/>
</dbReference>
<feature type="transmembrane region" description="Helical" evidence="10">
    <location>
        <begin position="235"/>
        <end position="254"/>
    </location>
</feature>
<dbReference type="InterPro" id="IPR003439">
    <property type="entry name" value="ABC_transporter-like_ATP-bd"/>
</dbReference>
<dbReference type="PANTHER" id="PTHR24223">
    <property type="entry name" value="ATP-BINDING CASSETTE SUB-FAMILY C"/>
    <property type="match status" value="1"/>
</dbReference>
<dbReference type="Proteomes" id="UP001153069">
    <property type="component" value="Unassembled WGS sequence"/>
</dbReference>
<accession>A0A9N8HUI0</accession>
<evidence type="ECO:0000256" key="10">
    <source>
        <dbReference type="SAM" id="Phobius"/>
    </source>
</evidence>
<feature type="compositionally biased region" description="Acidic residues" evidence="9">
    <location>
        <begin position="702"/>
        <end position="712"/>
    </location>
</feature>
<keyword evidence="14" id="KW-1185">Reference proteome</keyword>
<evidence type="ECO:0000256" key="2">
    <source>
        <dbReference type="ARBA" id="ARBA00009726"/>
    </source>
</evidence>
<keyword evidence="7 10" id="KW-1133">Transmembrane helix</keyword>
<gene>
    <name evidence="13" type="ORF">SEMRO_1659_G289200.1</name>
</gene>
<evidence type="ECO:0000313" key="13">
    <source>
        <dbReference type="EMBL" id="CAB9525310.1"/>
    </source>
</evidence>
<feature type="domain" description="ABC transmembrane type-1" evidence="12">
    <location>
        <begin position="762"/>
        <end position="940"/>
    </location>
</feature>
<evidence type="ECO:0000256" key="5">
    <source>
        <dbReference type="ARBA" id="ARBA00022741"/>
    </source>
</evidence>
<feature type="transmembrane region" description="Helical" evidence="10">
    <location>
        <begin position="155"/>
        <end position="172"/>
    </location>
</feature>
<comment type="subcellular location">
    <subcellularLocation>
        <location evidence="1">Membrane</location>
        <topology evidence="1">Multi-pass membrane protein</topology>
    </subcellularLocation>
</comment>
<feature type="region of interest" description="Disordered" evidence="9">
    <location>
        <begin position="417"/>
        <end position="436"/>
    </location>
</feature>
<comment type="similarity">
    <text evidence="2">Belongs to the ABC transporter superfamily. ABCC family. Conjugate transporter (TC 3.A.1.208) subfamily.</text>
</comment>
<evidence type="ECO:0000259" key="11">
    <source>
        <dbReference type="PROSITE" id="PS50893"/>
    </source>
</evidence>
<proteinExistence type="inferred from homology"/>
<feature type="compositionally biased region" description="Basic and acidic residues" evidence="9">
    <location>
        <begin position="718"/>
        <end position="737"/>
    </location>
</feature>
<dbReference type="CDD" id="cd18579">
    <property type="entry name" value="ABC_6TM_ABCC_D1"/>
    <property type="match status" value="1"/>
</dbReference>
<keyword evidence="8 10" id="KW-0472">Membrane</keyword>
<feature type="transmembrane region" description="Helical" evidence="10">
    <location>
        <begin position="342"/>
        <end position="363"/>
    </location>
</feature>
<evidence type="ECO:0000256" key="7">
    <source>
        <dbReference type="ARBA" id="ARBA00022989"/>
    </source>
</evidence>
<dbReference type="CDD" id="cd03244">
    <property type="entry name" value="ABCC_MRP_domain2"/>
    <property type="match status" value="1"/>
</dbReference>
<protein>
    <submittedName>
        <fullName evidence="13">Oligomycin resistance ATP-dependent permease YOR1</fullName>
    </submittedName>
</protein>
<feature type="transmembrane region" description="Helical" evidence="10">
    <location>
        <begin position="765"/>
        <end position="785"/>
    </location>
</feature>
<reference evidence="13" key="1">
    <citation type="submission" date="2020-06" db="EMBL/GenBank/DDBJ databases">
        <authorList>
            <consortium name="Plant Systems Biology data submission"/>
        </authorList>
    </citation>
    <scope>NUCLEOTIDE SEQUENCE</scope>
    <source>
        <strain evidence="13">D6</strain>
    </source>
</reference>
<organism evidence="13 14">
    <name type="scientific">Seminavis robusta</name>
    <dbReference type="NCBI Taxonomy" id="568900"/>
    <lineage>
        <taxon>Eukaryota</taxon>
        <taxon>Sar</taxon>
        <taxon>Stramenopiles</taxon>
        <taxon>Ochrophyta</taxon>
        <taxon>Bacillariophyta</taxon>
        <taxon>Bacillariophyceae</taxon>
        <taxon>Bacillariophycidae</taxon>
        <taxon>Naviculales</taxon>
        <taxon>Naviculaceae</taxon>
        <taxon>Seminavis</taxon>
    </lineage>
</organism>